<feature type="region of interest" description="Disordered" evidence="1">
    <location>
        <begin position="1"/>
        <end position="23"/>
    </location>
</feature>
<evidence type="ECO:0000256" key="1">
    <source>
        <dbReference type="SAM" id="MobiDB-lite"/>
    </source>
</evidence>
<proteinExistence type="predicted"/>
<organism evidence="2 3">
    <name type="scientific">Pseudomonas lutea</name>
    <dbReference type="NCBI Taxonomy" id="243924"/>
    <lineage>
        <taxon>Bacteria</taxon>
        <taxon>Pseudomonadati</taxon>
        <taxon>Pseudomonadota</taxon>
        <taxon>Gammaproteobacteria</taxon>
        <taxon>Pseudomonadales</taxon>
        <taxon>Pseudomonadaceae</taxon>
        <taxon>Pseudomonas</taxon>
    </lineage>
</organism>
<evidence type="ECO:0000313" key="2">
    <source>
        <dbReference type="EMBL" id="SER37679.1"/>
    </source>
</evidence>
<dbReference type="EMBL" id="FOEV01000018">
    <property type="protein sequence ID" value="SER37679.1"/>
    <property type="molecule type" value="Genomic_DNA"/>
</dbReference>
<protein>
    <submittedName>
        <fullName evidence="2">Uncharacterized protein</fullName>
    </submittedName>
</protein>
<gene>
    <name evidence="2" type="ORF">SAMN05216409_118106</name>
</gene>
<dbReference type="AlphaFoldDB" id="A0A9X8MH73"/>
<evidence type="ECO:0000313" key="3">
    <source>
        <dbReference type="Proteomes" id="UP000183210"/>
    </source>
</evidence>
<reference evidence="2 3" key="1">
    <citation type="submission" date="2016-10" db="EMBL/GenBank/DDBJ databases">
        <authorList>
            <person name="Varghese N."/>
            <person name="Submissions S."/>
        </authorList>
    </citation>
    <scope>NUCLEOTIDE SEQUENCE [LARGE SCALE GENOMIC DNA]</scope>
    <source>
        <strain evidence="2 3">LMG 21974</strain>
    </source>
</reference>
<dbReference type="Proteomes" id="UP000183210">
    <property type="component" value="Unassembled WGS sequence"/>
</dbReference>
<sequence length="64" mass="6571">MEAVKRNGGARVGAGKAKDLPPDAVATKRTVSIDDETAAILTALGGGKLSRGIREAARIIKAQQ</sequence>
<name>A0A9X8MH73_9PSED</name>
<accession>A0A9X8MH73</accession>
<comment type="caution">
    <text evidence="2">The sequence shown here is derived from an EMBL/GenBank/DDBJ whole genome shotgun (WGS) entry which is preliminary data.</text>
</comment>
<dbReference type="GeneID" id="300268774"/>
<dbReference type="RefSeq" id="WP_074829769.1">
    <property type="nucleotide sequence ID" value="NZ_FOEV01000018.1"/>
</dbReference>